<keyword evidence="1" id="KW-0479">Metal-binding</keyword>
<comment type="caution">
    <text evidence="6">The sequence shown here is derived from an EMBL/GenBank/DDBJ whole genome shotgun (WGS) entry which is preliminary data.</text>
</comment>
<dbReference type="AlphaFoldDB" id="A0AAD2H8E5"/>
<keyword evidence="7" id="KW-1185">Reference proteome</keyword>
<protein>
    <recommendedName>
        <fullName evidence="8">EF-hand domain-containing protein</fullName>
    </recommendedName>
</protein>
<keyword evidence="2" id="KW-0863">Zinc-finger</keyword>
<feature type="region of interest" description="Disordered" evidence="5">
    <location>
        <begin position="1"/>
        <end position="26"/>
    </location>
</feature>
<evidence type="ECO:0000313" key="6">
    <source>
        <dbReference type="EMBL" id="CAK5270937.1"/>
    </source>
</evidence>
<organism evidence="6 7">
    <name type="scientific">Mycena citricolor</name>
    <dbReference type="NCBI Taxonomy" id="2018698"/>
    <lineage>
        <taxon>Eukaryota</taxon>
        <taxon>Fungi</taxon>
        <taxon>Dikarya</taxon>
        <taxon>Basidiomycota</taxon>
        <taxon>Agaricomycotina</taxon>
        <taxon>Agaricomycetes</taxon>
        <taxon>Agaricomycetidae</taxon>
        <taxon>Agaricales</taxon>
        <taxon>Marasmiineae</taxon>
        <taxon>Mycenaceae</taxon>
        <taxon>Mycena</taxon>
    </lineage>
</organism>
<evidence type="ECO:0008006" key="8">
    <source>
        <dbReference type="Google" id="ProtNLM"/>
    </source>
</evidence>
<evidence type="ECO:0000256" key="5">
    <source>
        <dbReference type="SAM" id="MobiDB-lite"/>
    </source>
</evidence>
<dbReference type="EMBL" id="CAVNYO010000169">
    <property type="protein sequence ID" value="CAK5270937.1"/>
    <property type="molecule type" value="Genomic_DNA"/>
</dbReference>
<gene>
    <name evidence="6" type="ORF">MYCIT1_LOCUS15742</name>
</gene>
<reference evidence="6" key="1">
    <citation type="submission" date="2023-11" db="EMBL/GenBank/DDBJ databases">
        <authorList>
            <person name="De Vega J J."/>
            <person name="De Vega J J."/>
        </authorList>
    </citation>
    <scope>NUCLEOTIDE SEQUENCE</scope>
</reference>
<proteinExistence type="predicted"/>
<dbReference type="InterPro" id="IPR043145">
    <property type="entry name" value="Znf_ZZ_sf"/>
</dbReference>
<keyword evidence="4" id="KW-0175">Coiled coil</keyword>
<accession>A0AAD2H8E5</accession>
<feature type="coiled-coil region" evidence="4">
    <location>
        <begin position="1129"/>
        <end position="1181"/>
    </location>
</feature>
<evidence type="ECO:0000256" key="1">
    <source>
        <dbReference type="ARBA" id="ARBA00022723"/>
    </source>
</evidence>
<evidence type="ECO:0000256" key="4">
    <source>
        <dbReference type="SAM" id="Coils"/>
    </source>
</evidence>
<evidence type="ECO:0000256" key="3">
    <source>
        <dbReference type="ARBA" id="ARBA00022833"/>
    </source>
</evidence>
<dbReference type="GO" id="GO:0008270">
    <property type="term" value="F:zinc ion binding"/>
    <property type="evidence" value="ECO:0007669"/>
    <property type="project" value="UniProtKB-KW"/>
</dbReference>
<dbReference type="Gene3D" id="3.30.60.90">
    <property type="match status" value="1"/>
</dbReference>
<dbReference type="Proteomes" id="UP001295794">
    <property type="component" value="Unassembled WGS sequence"/>
</dbReference>
<name>A0AAD2H8E5_9AGAR</name>
<feature type="coiled-coil region" evidence="4">
    <location>
        <begin position="262"/>
        <end position="289"/>
    </location>
</feature>
<evidence type="ECO:0000256" key="2">
    <source>
        <dbReference type="ARBA" id="ARBA00022771"/>
    </source>
</evidence>
<evidence type="ECO:0000313" key="7">
    <source>
        <dbReference type="Proteomes" id="UP001295794"/>
    </source>
</evidence>
<sequence length="1190" mass="135237">MKHPRPGIGESMPTEALETEENGDESRLLNDAHAAAFSSASLPSKQQKIDDSEDQASKASDAFMKLQTFYDTNTAAIQEASQGLAAAANLDIHSVEASITGFAETSTVIMNGLDALGAVHPFIGGACSLIAVIAFKAVISLDLTRRQNNKKVLAMKLQMQDVMLILFELRSVRDPEHKAPDGTKLKDQFSEILKSIARDITECGNVCDVYLKENFFSKTIHSKGYEEKFAAYVASFEEHKKNIVLRMQMHVALSQDIVKRHVENQSTQLDRIESLIKELFRKFGTAEENAARKILEKGSIEASLDDDATLHQLVLLSGDSTWKSKDISETRDLLKKMLADDIQEAFQRNERLFEGKMELQSQQLEAAIIASEERIVNLLQAGAHDDVLDPDLQALWRKQRWNSSVEGRTFVLGLYDYYSEQQDSRRTAIQTSSIAAIPLIGVAHTGADDLWALALISNVSRIQPILETVDDDGTGFVTIKEANEFARSRPKECSLLAWIAYWAAGWHDSITSYKNLIYALLQAMHGLAFGSQRRVLGANIQQVDRYLASVPLRQIELLLRSTRSARPHWNEDLIKLRAKIEESETKRIKVHLDQLRYKLSSGSVMLITGGKRIERFIYPLLFEVLQRHLDCLRLACVRVLDQKECDEMVGALSVVLEPIYDRVANLEAVFLSSTTNLDGRFGSFSFGMAWHKNKNELDISQNTIRGYQGRDGYGRRNWEKVDTDIHSSNVYKRLDDSRGRILRYPTLDSSDYDYDSRHTRYLDEGSGNPNELAGRWTGEFRRPQKACLLTSLILSVHADRQISGAMLDLTETDEVLGSIKRTNHFRLRVAYELESYTGRYDPISDTISLESNPYTATVFYRTTPELFRFRPSAFASTAGVAHARWRFAISAVLDQVQRKNLSGSWLKTRGDERRRFIELTLRGLTMQSLLTRDEKAELSHLKAILTPEDAKFYLQVTRYERSKLVEHDQRCDVCSCSILAMRVFCVQCMDDSHTKCVNLCEQDMHKSVTWKKDVTHLPSHALVKTTVRLHDVHLARIVRQARMVAECAKVFFKRPAYAASTYLASCSSCYKPVSLPVWACTVCSNESYLIYICDNCHETEQQPRSHEPHHLLTHPLVYVHDFEPLMIGMSNEEIRILELEQRMSKYQDNALRNEQRSEESATRMQDKLAQMEAKMDRMMQLLIDPSSRTS</sequence>
<keyword evidence="3" id="KW-0862">Zinc</keyword>